<dbReference type="Gene3D" id="3.40.50.2000">
    <property type="entry name" value="Glycogen Phosphorylase B"/>
    <property type="match status" value="2"/>
</dbReference>
<proteinExistence type="predicted"/>
<dbReference type="Proteomes" id="UP001284654">
    <property type="component" value="Unassembled WGS sequence"/>
</dbReference>
<evidence type="ECO:0000313" key="1">
    <source>
        <dbReference type="EMBL" id="MDV4316548.1"/>
    </source>
</evidence>
<organism evidence="1 2">
    <name type="scientific">Acinetobacter indicus</name>
    <dbReference type="NCBI Taxonomy" id="756892"/>
    <lineage>
        <taxon>Bacteria</taxon>
        <taxon>Pseudomonadati</taxon>
        <taxon>Pseudomonadota</taxon>
        <taxon>Gammaproteobacteria</taxon>
        <taxon>Moraxellales</taxon>
        <taxon>Moraxellaceae</taxon>
        <taxon>Acinetobacter</taxon>
    </lineage>
</organism>
<evidence type="ECO:0000313" key="2">
    <source>
        <dbReference type="Proteomes" id="UP001284654"/>
    </source>
</evidence>
<reference evidence="1" key="1">
    <citation type="submission" date="2023-10" db="EMBL/GenBank/DDBJ databases">
        <authorList>
            <person name="Sykes E.M.E."/>
            <person name="Khan I.U.H."/>
            <person name="Kumar A."/>
        </authorList>
    </citation>
    <scope>NUCLEOTIDE SEQUENCE</scope>
    <source>
        <strain evidence="1">IK5</strain>
    </source>
</reference>
<accession>A0AAW8Z910</accession>
<dbReference type="AlphaFoldDB" id="A0AAW8Z910"/>
<comment type="caution">
    <text evidence="1">The sequence shown here is derived from an EMBL/GenBank/DDBJ whole genome shotgun (WGS) entry which is preliminary data.</text>
</comment>
<dbReference type="SUPFAM" id="SSF53756">
    <property type="entry name" value="UDP-Glycosyltransferase/glycogen phosphorylase"/>
    <property type="match status" value="1"/>
</dbReference>
<name>A0AAW8Z910_9GAMM</name>
<dbReference type="EMBL" id="JAWJYY010000001">
    <property type="protein sequence ID" value="MDV4316548.1"/>
    <property type="molecule type" value="Genomic_DNA"/>
</dbReference>
<gene>
    <name evidence="1" type="ORF">MSG88_12470</name>
</gene>
<sequence length="202" mass="23317">MTKSSNTHPDALTFAPSKKLEAQVEGWADIIHFHFLFEGDIQTPYVCTTHNQQLTPKTFPQNTIFLRKRHAERSGAQAFVYNGLFWDDYGQPNLGKPKNYIHFLANAKYRDKNLKDSVEIARKANKPLHILGSNRLSLKWKRNGKYQPYFYTGKDLSFHGMIGGEEKNAVLRNSQALIFPVLIGFVAQRFHNYMILKVLIIF</sequence>
<protein>
    <submittedName>
        <fullName evidence="1">Uncharacterized protein</fullName>
    </submittedName>
</protein>